<evidence type="ECO:0000256" key="5">
    <source>
        <dbReference type="ARBA" id="ARBA00007882"/>
    </source>
</evidence>
<feature type="compositionally biased region" description="Low complexity" evidence="17">
    <location>
        <begin position="46"/>
        <end position="58"/>
    </location>
</feature>
<keyword evidence="8 18" id="KW-0812">Transmembrane</keyword>
<keyword evidence="10 16" id="KW-0802">TPR repeat</keyword>
<evidence type="ECO:0000256" key="6">
    <source>
        <dbReference type="ARBA" id="ARBA00012839"/>
    </source>
</evidence>
<comment type="catalytic activity">
    <reaction evidence="14">
        <text>a di-trans,poly-cis-dolichyl beta-D-mannosyl phosphate + L-threonyl-[protein] = 3-O-(alpha-D-mannosyl)-L-threonyl-[protein] + a di-trans,poly-cis-dolichyl phosphate + H(+)</text>
        <dbReference type="Rhea" id="RHEA:53396"/>
        <dbReference type="Rhea" id="RHEA-COMP:11060"/>
        <dbReference type="Rhea" id="RHEA-COMP:13547"/>
        <dbReference type="Rhea" id="RHEA-COMP:19498"/>
        <dbReference type="Rhea" id="RHEA-COMP:19501"/>
        <dbReference type="ChEBI" id="CHEBI:15378"/>
        <dbReference type="ChEBI" id="CHEBI:30013"/>
        <dbReference type="ChEBI" id="CHEBI:57683"/>
        <dbReference type="ChEBI" id="CHEBI:58211"/>
        <dbReference type="ChEBI" id="CHEBI:137323"/>
        <dbReference type="EC" id="2.4.1.109"/>
    </reaction>
</comment>
<feature type="repeat" description="TPR" evidence="16">
    <location>
        <begin position="714"/>
        <end position="747"/>
    </location>
</feature>
<dbReference type="InterPro" id="IPR011990">
    <property type="entry name" value="TPR-like_helical_dom_sf"/>
</dbReference>
<dbReference type="PANTHER" id="PTHR44395">
    <property type="match status" value="1"/>
</dbReference>
<evidence type="ECO:0000256" key="7">
    <source>
        <dbReference type="ARBA" id="ARBA00022679"/>
    </source>
</evidence>
<dbReference type="Pfam" id="PF13181">
    <property type="entry name" value="TPR_8"/>
    <property type="match status" value="3"/>
</dbReference>
<dbReference type="FunFam" id="1.25.40.10:FF:000528">
    <property type="entry name" value="Transmembrane and TPR repeat-containing protein 3"/>
    <property type="match status" value="1"/>
</dbReference>
<dbReference type="Pfam" id="PF13414">
    <property type="entry name" value="TPR_11"/>
    <property type="match status" value="1"/>
</dbReference>
<comment type="similarity">
    <text evidence="5">Belongs to the TMTC family.</text>
</comment>
<comment type="pathway">
    <text evidence="4">Protein modification; protein glycosylation.</text>
</comment>
<feature type="transmembrane region" description="Helical" evidence="18">
    <location>
        <begin position="492"/>
        <end position="509"/>
    </location>
</feature>
<feature type="repeat" description="TPR" evidence="16">
    <location>
        <begin position="563"/>
        <end position="596"/>
    </location>
</feature>
<feature type="compositionally biased region" description="Polar residues" evidence="17">
    <location>
        <begin position="1"/>
        <end position="11"/>
    </location>
</feature>
<name>A0A0K2TUB6_LEPSM</name>
<keyword evidence="7" id="KW-0808">Transferase</keyword>
<evidence type="ECO:0000256" key="1">
    <source>
        <dbReference type="ARBA" id="ARBA00003582"/>
    </source>
</evidence>
<dbReference type="SMART" id="SM00028">
    <property type="entry name" value="TPR"/>
    <property type="match status" value="7"/>
</dbReference>
<dbReference type="FunFam" id="1.25.40.10:FF:000239">
    <property type="entry name" value="Transmembrane and TPR repeat-containing protein 3"/>
    <property type="match status" value="1"/>
</dbReference>
<dbReference type="GO" id="GO:0016020">
    <property type="term" value="C:membrane"/>
    <property type="evidence" value="ECO:0007669"/>
    <property type="project" value="UniProtKB-SubCell"/>
</dbReference>
<accession>A0A0K2TUB6</accession>
<comment type="function">
    <text evidence="1">Transfers mannosyl residues to the hydroxyl group of serine or threonine residues.</text>
</comment>
<dbReference type="PANTHER" id="PTHR44395:SF1">
    <property type="entry name" value="PROTEIN O-MANNOSYL-TRANSFERASE TMTC3"/>
    <property type="match status" value="1"/>
</dbReference>
<feature type="region of interest" description="Disordered" evidence="17">
    <location>
        <begin position="1"/>
        <end position="73"/>
    </location>
</feature>
<evidence type="ECO:0000256" key="18">
    <source>
        <dbReference type="SAM" id="Phobius"/>
    </source>
</evidence>
<dbReference type="Pfam" id="PF08409">
    <property type="entry name" value="TMTC_DUF1736"/>
    <property type="match status" value="1"/>
</dbReference>
<protein>
    <recommendedName>
        <fullName evidence="6">dolichyl-phosphate-mannose--protein mannosyltransferase</fullName>
        <ecNumber evidence="6">2.4.1.109</ecNumber>
    </recommendedName>
</protein>
<evidence type="ECO:0000256" key="14">
    <source>
        <dbReference type="ARBA" id="ARBA00045085"/>
    </source>
</evidence>
<evidence type="ECO:0000259" key="19">
    <source>
        <dbReference type="Pfam" id="PF08409"/>
    </source>
</evidence>
<dbReference type="EC" id="2.4.1.109" evidence="6"/>
<feature type="domain" description="DUF1736" evidence="19">
    <location>
        <begin position="373"/>
        <end position="444"/>
    </location>
</feature>
<feature type="transmembrane region" description="Helical" evidence="18">
    <location>
        <begin position="203"/>
        <end position="224"/>
    </location>
</feature>
<keyword evidence="13 18" id="KW-0472">Membrane</keyword>
<dbReference type="GO" id="GO:0005783">
    <property type="term" value="C:endoplasmic reticulum"/>
    <property type="evidence" value="ECO:0007669"/>
    <property type="project" value="UniProtKB-SubCell"/>
</dbReference>
<keyword evidence="9" id="KW-0677">Repeat</keyword>
<dbReference type="SUPFAM" id="SSF48452">
    <property type="entry name" value="TPR-like"/>
    <property type="match status" value="2"/>
</dbReference>
<evidence type="ECO:0000256" key="8">
    <source>
        <dbReference type="ARBA" id="ARBA00022692"/>
    </source>
</evidence>
<feature type="repeat" description="TPR" evidence="16">
    <location>
        <begin position="680"/>
        <end position="713"/>
    </location>
</feature>
<proteinExistence type="inferred from homology"/>
<evidence type="ECO:0000256" key="11">
    <source>
        <dbReference type="ARBA" id="ARBA00022824"/>
    </source>
</evidence>
<evidence type="ECO:0000256" key="9">
    <source>
        <dbReference type="ARBA" id="ARBA00022737"/>
    </source>
</evidence>
<dbReference type="AlphaFoldDB" id="A0A0K2TUB6"/>
<evidence type="ECO:0000256" key="10">
    <source>
        <dbReference type="ARBA" id="ARBA00022803"/>
    </source>
</evidence>
<sequence length="939" mass="105179">MSPYNRSYTPPSMNDVSRSSSSSKTQHPSNPQHHSQKEQRSLNKHSSSPSSIKKSSSPYHQKHWSGSCGNSSDSDDSTSSSWSSSFSHSASSSPSLFYGFYSEGGAELGSPGGYRRSILTLFTISVLLYSYSFSCGFVFDDITAVKDNRDLRPHVPLVNLLRNDFWGTPMLKEQSHKSYRPLTVFTFRLNYALDGLRPSGYHLVNILLHGLVTVLFYHLLLVFLRSRVRNYGMVSFLAALLFALHPVHVEAVTGVVGRAELLASLFYLGSLLAYSKASSPKKSGPSTNWTYLLGSLFLTSLATLSKEQGITATGVAITYELVVNQNLRLQTFTNIGGKKTFRNKSFKEGLRRIGALTSGSITLLLIRMSIMGGNLPVFTRLDNPAAGSDSPTRQLTFNYLSSFNFWLLLSGSDLCCDWTMSTVPLVNSLLDPRNTMTLGFFALLGKLLHKAFMSSDRSTRTLILLSLSLLVCPFLPASNLFFPVGFVVAERVLYLPSMGFCLLVAYGLSEITIHKPQLRSLLISSLLLLSSLHIIKTSLRTLDWKDEYSLFTSGLKVARNGNAKLYNNVGHALEAHKKHEEALLYFRAAVSIQPDDIGAHINVGRSLNLLHRYQDAEEAYLKAKSLLPRSRPGEVYHARVAPNHLKVFLNLATLIAKNGSRLEEADSLYRQAISMRADYTEAYINRGDILIKLNRTKEAQEVYEAALSYENDNPDIYYNLGVVFLEQGETHRALSYLNKALEYDPNHFQALLNSAILIQESGSSDQRQTAMDRLQRLVQRGDSNERVYFNLGMLSMDNQDLISAEKWFRKSIEIKSDFRSALFNLALLLSESGRPLEGAPFLHQLIRHYPDHIKGLLLLGDLYVNHHGDLRAAEKCYRRILSLEPNNVQGLHNLCVVMVEAGDLSQAHSCLLEAYKLAPSEDYIRKHLTIVEERLKHKR</sequence>
<dbReference type="Pfam" id="PF13174">
    <property type="entry name" value="TPR_6"/>
    <property type="match status" value="1"/>
</dbReference>
<evidence type="ECO:0000313" key="20">
    <source>
        <dbReference type="EMBL" id="CDW29633.1"/>
    </source>
</evidence>
<reference evidence="20" key="1">
    <citation type="submission" date="2014-05" db="EMBL/GenBank/DDBJ databases">
        <authorList>
            <person name="Chronopoulou M."/>
        </authorList>
    </citation>
    <scope>NUCLEOTIDE SEQUENCE</scope>
    <source>
        <tissue evidence="20">Whole organism</tissue>
    </source>
</reference>
<comment type="subcellular location">
    <subcellularLocation>
        <location evidence="3">Endoplasmic reticulum</location>
    </subcellularLocation>
    <subcellularLocation>
        <location evidence="2">Membrane</location>
        <topology evidence="2">Multi-pass membrane protein</topology>
    </subcellularLocation>
</comment>
<dbReference type="PROSITE" id="PS50005">
    <property type="entry name" value="TPR"/>
    <property type="match status" value="4"/>
</dbReference>
<dbReference type="SUPFAM" id="SSF48439">
    <property type="entry name" value="Protein prenylyltransferase"/>
    <property type="match status" value="1"/>
</dbReference>
<organism evidence="20">
    <name type="scientific">Lepeophtheirus salmonis</name>
    <name type="common">Salmon louse</name>
    <name type="synonym">Caligus salmonis</name>
    <dbReference type="NCBI Taxonomy" id="72036"/>
    <lineage>
        <taxon>Eukaryota</taxon>
        <taxon>Metazoa</taxon>
        <taxon>Ecdysozoa</taxon>
        <taxon>Arthropoda</taxon>
        <taxon>Crustacea</taxon>
        <taxon>Multicrustacea</taxon>
        <taxon>Hexanauplia</taxon>
        <taxon>Copepoda</taxon>
        <taxon>Siphonostomatoida</taxon>
        <taxon>Caligidae</taxon>
        <taxon>Lepeophtheirus</taxon>
    </lineage>
</organism>
<feature type="transmembrane region" description="Helical" evidence="18">
    <location>
        <begin position="461"/>
        <end position="486"/>
    </location>
</feature>
<dbReference type="OrthoDB" id="66906at2759"/>
<feature type="transmembrane region" description="Helical" evidence="18">
    <location>
        <begin position="118"/>
        <end position="139"/>
    </location>
</feature>
<dbReference type="GO" id="GO:0004169">
    <property type="term" value="F:dolichyl-phosphate-mannose-protein mannosyltransferase activity"/>
    <property type="evidence" value="ECO:0007669"/>
    <property type="project" value="UniProtKB-EC"/>
</dbReference>
<feature type="repeat" description="TPR" evidence="16">
    <location>
        <begin position="785"/>
        <end position="818"/>
    </location>
</feature>
<comment type="catalytic activity">
    <reaction evidence="15">
        <text>a di-trans,poly-cis-dolichyl beta-D-mannosyl phosphate + L-seryl-[protein] = 3-O-(alpha-D-mannosyl)-L-seryl-[protein] + a di-trans,poly-cis-dolichyl phosphate + H(+)</text>
        <dbReference type="Rhea" id="RHEA:17377"/>
        <dbReference type="Rhea" id="RHEA-COMP:9863"/>
        <dbReference type="Rhea" id="RHEA-COMP:13546"/>
        <dbReference type="Rhea" id="RHEA-COMP:19498"/>
        <dbReference type="Rhea" id="RHEA-COMP:19501"/>
        <dbReference type="ChEBI" id="CHEBI:15378"/>
        <dbReference type="ChEBI" id="CHEBI:29999"/>
        <dbReference type="ChEBI" id="CHEBI:57683"/>
        <dbReference type="ChEBI" id="CHEBI:58211"/>
        <dbReference type="ChEBI" id="CHEBI:137321"/>
        <dbReference type="EC" id="2.4.1.109"/>
    </reaction>
</comment>
<dbReference type="InterPro" id="IPR019734">
    <property type="entry name" value="TPR_rpt"/>
</dbReference>
<dbReference type="PROSITE" id="PS50293">
    <property type="entry name" value="TPR_REGION"/>
    <property type="match status" value="1"/>
</dbReference>
<evidence type="ECO:0000256" key="3">
    <source>
        <dbReference type="ARBA" id="ARBA00004240"/>
    </source>
</evidence>
<feature type="compositionally biased region" description="Low complexity" evidence="17">
    <location>
        <begin position="12"/>
        <end position="29"/>
    </location>
</feature>
<evidence type="ECO:0000256" key="16">
    <source>
        <dbReference type="PROSITE-ProRule" id="PRU00339"/>
    </source>
</evidence>
<keyword evidence="11" id="KW-0256">Endoplasmic reticulum</keyword>
<feature type="transmembrane region" description="Helical" evidence="18">
    <location>
        <begin position="349"/>
        <end position="370"/>
    </location>
</feature>
<keyword evidence="12 18" id="KW-1133">Transmembrane helix</keyword>
<evidence type="ECO:0000256" key="4">
    <source>
        <dbReference type="ARBA" id="ARBA00004922"/>
    </source>
</evidence>
<dbReference type="EMBL" id="HACA01012272">
    <property type="protein sequence ID" value="CDW29633.1"/>
    <property type="molecule type" value="Transcribed_RNA"/>
</dbReference>
<evidence type="ECO:0000256" key="2">
    <source>
        <dbReference type="ARBA" id="ARBA00004141"/>
    </source>
</evidence>
<evidence type="ECO:0000256" key="12">
    <source>
        <dbReference type="ARBA" id="ARBA00022989"/>
    </source>
</evidence>
<dbReference type="UniPathway" id="UPA00378"/>
<dbReference type="Gene3D" id="1.25.40.10">
    <property type="entry name" value="Tetratricopeptide repeat domain"/>
    <property type="match status" value="2"/>
</dbReference>
<evidence type="ECO:0000256" key="17">
    <source>
        <dbReference type="SAM" id="MobiDB-lite"/>
    </source>
</evidence>
<evidence type="ECO:0000256" key="15">
    <source>
        <dbReference type="ARBA" id="ARBA00045102"/>
    </source>
</evidence>
<dbReference type="InterPro" id="IPR013618">
    <property type="entry name" value="TMTC_DUF1736"/>
</dbReference>
<evidence type="ECO:0000256" key="13">
    <source>
        <dbReference type="ARBA" id="ARBA00023136"/>
    </source>
</evidence>